<keyword evidence="3" id="KW-1185">Reference proteome</keyword>
<dbReference type="Proteomes" id="UP000078492">
    <property type="component" value="Unassembled WGS sequence"/>
</dbReference>
<feature type="non-terminal residue" evidence="2">
    <location>
        <position position="1"/>
    </location>
</feature>
<reference evidence="2 3" key="1">
    <citation type="submission" date="2015-09" db="EMBL/GenBank/DDBJ databases">
        <title>Trachymyrmex cornetzi WGS genome.</title>
        <authorList>
            <person name="Nygaard S."/>
            <person name="Hu H."/>
            <person name="Boomsma J."/>
            <person name="Zhang G."/>
        </authorList>
    </citation>
    <scope>NUCLEOTIDE SEQUENCE [LARGE SCALE GENOMIC DNA]</scope>
    <source>
        <strain evidence="2">Tcor2-1</strain>
        <tissue evidence="2">Whole body</tissue>
    </source>
</reference>
<name>A0A151J6I9_9HYME</name>
<sequence length="155" mass="17927">TFFLQSANHIQDLKEEVINKAKILDISVQPYIIVAGPEISKITHSYVCVDNILYNAVSTLEVFDICFKLYHVFHVKYPIFSEHLWLLFQRKPEILFRYVDDIFMVWRHGRAELRKFLQHSLVHGTASATLTGSAHPRDPQRAPYPLSINSGTRST</sequence>
<dbReference type="EMBL" id="KQ979869">
    <property type="protein sequence ID" value="KYN18722.1"/>
    <property type="molecule type" value="Genomic_DNA"/>
</dbReference>
<organism evidence="2 3">
    <name type="scientific">Trachymyrmex cornetzi</name>
    <dbReference type="NCBI Taxonomy" id="471704"/>
    <lineage>
        <taxon>Eukaryota</taxon>
        <taxon>Metazoa</taxon>
        <taxon>Ecdysozoa</taxon>
        <taxon>Arthropoda</taxon>
        <taxon>Hexapoda</taxon>
        <taxon>Insecta</taxon>
        <taxon>Pterygota</taxon>
        <taxon>Neoptera</taxon>
        <taxon>Endopterygota</taxon>
        <taxon>Hymenoptera</taxon>
        <taxon>Apocrita</taxon>
        <taxon>Aculeata</taxon>
        <taxon>Formicoidea</taxon>
        <taxon>Formicidae</taxon>
        <taxon>Myrmicinae</taxon>
        <taxon>Trachymyrmex</taxon>
    </lineage>
</organism>
<gene>
    <name evidence="2" type="ORF">ALC57_08950</name>
</gene>
<protein>
    <submittedName>
        <fullName evidence="2">Uncharacterized protein</fullName>
    </submittedName>
</protein>
<evidence type="ECO:0000313" key="3">
    <source>
        <dbReference type="Proteomes" id="UP000078492"/>
    </source>
</evidence>
<evidence type="ECO:0000256" key="1">
    <source>
        <dbReference type="SAM" id="MobiDB-lite"/>
    </source>
</evidence>
<accession>A0A151J6I9</accession>
<feature type="region of interest" description="Disordered" evidence="1">
    <location>
        <begin position="129"/>
        <end position="155"/>
    </location>
</feature>
<evidence type="ECO:0000313" key="2">
    <source>
        <dbReference type="EMBL" id="KYN18722.1"/>
    </source>
</evidence>
<dbReference type="STRING" id="471704.A0A151J6I9"/>
<proteinExistence type="predicted"/>
<dbReference type="AlphaFoldDB" id="A0A151J6I9"/>